<dbReference type="InterPro" id="IPR003593">
    <property type="entry name" value="AAA+_ATPase"/>
</dbReference>
<dbReference type="AlphaFoldDB" id="A0A645GDM0"/>
<evidence type="ECO:0000256" key="4">
    <source>
        <dbReference type="ARBA" id="ARBA00022840"/>
    </source>
</evidence>
<dbReference type="CDD" id="cd03255">
    <property type="entry name" value="ABC_MJ0796_LolCDE_FtsE"/>
    <property type="match status" value="1"/>
</dbReference>
<evidence type="ECO:0000259" key="5">
    <source>
        <dbReference type="PROSITE" id="PS50893"/>
    </source>
</evidence>
<dbReference type="InterPro" id="IPR027417">
    <property type="entry name" value="P-loop_NTPase"/>
</dbReference>
<dbReference type="GO" id="GO:0098796">
    <property type="term" value="C:membrane protein complex"/>
    <property type="evidence" value="ECO:0007669"/>
    <property type="project" value="UniProtKB-ARBA"/>
</dbReference>
<proteinExistence type="inferred from homology"/>
<dbReference type="InterPro" id="IPR017911">
    <property type="entry name" value="MacB-like_ATP-bd"/>
</dbReference>
<dbReference type="SUPFAM" id="SSF52540">
    <property type="entry name" value="P-loop containing nucleoside triphosphate hydrolases"/>
    <property type="match status" value="1"/>
</dbReference>
<reference evidence="6" key="1">
    <citation type="submission" date="2019-08" db="EMBL/GenBank/DDBJ databases">
        <authorList>
            <person name="Kucharzyk K."/>
            <person name="Murdoch R.W."/>
            <person name="Higgins S."/>
            <person name="Loffler F."/>
        </authorList>
    </citation>
    <scope>NUCLEOTIDE SEQUENCE</scope>
</reference>
<keyword evidence="2" id="KW-0813">Transport</keyword>
<evidence type="ECO:0000256" key="3">
    <source>
        <dbReference type="ARBA" id="ARBA00022741"/>
    </source>
</evidence>
<dbReference type="Gene3D" id="3.40.50.300">
    <property type="entry name" value="P-loop containing nucleotide triphosphate hydrolases"/>
    <property type="match status" value="1"/>
</dbReference>
<sequence length="248" mass="26973">MQKVYAKGGIPTKALDNITFDVLPGEFLGIMGASGSGKTTLLNCIATIIKPTSGQILLSGTNIGAFGGNELAMYRGSKIGYLYQDFSLLDNLTGRENILLPLAIHNADVRLSEKKLNSIAEFLKITDVLSKFPSQMSGGEKQRVAAARCLISNPDIILADEPTGALDTKAARLLMKKLQEINTAKDRTILMVTHDPSAASFCSRILFIQDGKIFHELRRKIPSETRDEFYNRILQIIAQMGGGSANVL</sequence>
<dbReference type="SMART" id="SM00382">
    <property type="entry name" value="AAA"/>
    <property type="match status" value="1"/>
</dbReference>
<organism evidence="6">
    <name type="scientific">bioreactor metagenome</name>
    <dbReference type="NCBI Taxonomy" id="1076179"/>
    <lineage>
        <taxon>unclassified sequences</taxon>
        <taxon>metagenomes</taxon>
        <taxon>ecological metagenomes</taxon>
    </lineage>
</organism>
<dbReference type="GO" id="GO:0016887">
    <property type="term" value="F:ATP hydrolysis activity"/>
    <property type="evidence" value="ECO:0007669"/>
    <property type="project" value="InterPro"/>
</dbReference>
<evidence type="ECO:0000256" key="2">
    <source>
        <dbReference type="ARBA" id="ARBA00022448"/>
    </source>
</evidence>
<evidence type="ECO:0000256" key="1">
    <source>
        <dbReference type="ARBA" id="ARBA00005417"/>
    </source>
</evidence>
<gene>
    <name evidence="6" type="primary">yxdL_25</name>
    <name evidence="6" type="ORF">SDC9_169305</name>
</gene>
<dbReference type="GO" id="GO:0022857">
    <property type="term" value="F:transmembrane transporter activity"/>
    <property type="evidence" value="ECO:0007669"/>
    <property type="project" value="UniProtKB-ARBA"/>
</dbReference>
<keyword evidence="4 6" id="KW-0067">ATP-binding</keyword>
<dbReference type="GO" id="GO:0005524">
    <property type="term" value="F:ATP binding"/>
    <property type="evidence" value="ECO:0007669"/>
    <property type="project" value="UniProtKB-KW"/>
</dbReference>
<name>A0A645GDM0_9ZZZZ</name>
<feature type="domain" description="ABC transporter" evidence="5">
    <location>
        <begin position="4"/>
        <end position="235"/>
    </location>
</feature>
<dbReference type="PANTHER" id="PTHR42798">
    <property type="entry name" value="LIPOPROTEIN-RELEASING SYSTEM ATP-BINDING PROTEIN LOLD"/>
    <property type="match status" value="1"/>
</dbReference>
<dbReference type="PANTHER" id="PTHR42798:SF7">
    <property type="entry name" value="ALPHA-D-RIBOSE 1-METHYLPHOSPHONATE 5-TRIPHOSPHATE SYNTHASE SUBUNIT PHNL"/>
    <property type="match status" value="1"/>
</dbReference>
<accession>A0A645GDM0</accession>
<dbReference type="Pfam" id="PF00005">
    <property type="entry name" value="ABC_tran"/>
    <property type="match status" value="1"/>
</dbReference>
<comment type="similarity">
    <text evidence="1">Belongs to the ABC transporter superfamily.</text>
</comment>
<evidence type="ECO:0000313" key="6">
    <source>
        <dbReference type="EMBL" id="MPN21923.1"/>
    </source>
</evidence>
<dbReference type="PROSITE" id="PS50893">
    <property type="entry name" value="ABC_TRANSPORTER_2"/>
    <property type="match status" value="1"/>
</dbReference>
<comment type="caution">
    <text evidence="6">The sequence shown here is derived from an EMBL/GenBank/DDBJ whole genome shotgun (WGS) entry which is preliminary data.</text>
</comment>
<dbReference type="EMBL" id="VSSQ01070024">
    <property type="protein sequence ID" value="MPN21923.1"/>
    <property type="molecule type" value="Genomic_DNA"/>
</dbReference>
<dbReference type="FunFam" id="3.40.50.300:FF:000032">
    <property type="entry name" value="Export ABC transporter ATP-binding protein"/>
    <property type="match status" value="1"/>
</dbReference>
<keyword evidence="3" id="KW-0547">Nucleotide-binding</keyword>
<dbReference type="InterPro" id="IPR003439">
    <property type="entry name" value="ABC_transporter-like_ATP-bd"/>
</dbReference>
<protein>
    <submittedName>
        <fullName evidence="6">ABC transporter ATP-binding protein YxdL</fullName>
    </submittedName>
</protein>